<organism evidence="1 2">
    <name type="scientific">Polaribacter pacificus</name>
    <dbReference type="NCBI Taxonomy" id="1775173"/>
    <lineage>
        <taxon>Bacteria</taxon>
        <taxon>Pseudomonadati</taxon>
        <taxon>Bacteroidota</taxon>
        <taxon>Flavobacteriia</taxon>
        <taxon>Flavobacteriales</taxon>
        <taxon>Flavobacteriaceae</taxon>
    </lineage>
</organism>
<comment type="caution">
    <text evidence="1">The sequence shown here is derived from an EMBL/GenBank/DDBJ whole genome shotgun (WGS) entry which is preliminary data.</text>
</comment>
<dbReference type="NCBIfam" id="TIGR04019">
    <property type="entry name" value="B_thiol_YtxJ"/>
    <property type="match status" value="1"/>
</dbReference>
<evidence type="ECO:0000313" key="1">
    <source>
        <dbReference type="EMBL" id="GGG98249.1"/>
    </source>
</evidence>
<dbReference type="Gene3D" id="3.40.30.10">
    <property type="entry name" value="Glutaredoxin"/>
    <property type="match status" value="1"/>
</dbReference>
<dbReference type="EMBL" id="BMJW01000002">
    <property type="protein sequence ID" value="GGG98249.1"/>
    <property type="molecule type" value="Genomic_DNA"/>
</dbReference>
<evidence type="ECO:0000313" key="2">
    <source>
        <dbReference type="Proteomes" id="UP000633278"/>
    </source>
</evidence>
<dbReference type="AlphaFoldDB" id="A0A917MDY0"/>
<dbReference type="InterPro" id="IPR022551">
    <property type="entry name" value="BrxC"/>
</dbReference>
<keyword evidence="2" id="KW-1185">Reference proteome</keyword>
<sequence>MSLFKNLFNGDKDENLKAESTLNWIPLNSLSELDQIISDSNEETLAIFKHSTRCGISSMVKRQFEKNFEASLKDFKVYYLDLLAHRDVSNAIEEKLGVRHQSPQLVLIKNGAVIDHASHNGILNVDFKKIN</sequence>
<protein>
    <submittedName>
        <fullName evidence="1">Thioredoxin family protein</fullName>
    </submittedName>
</protein>
<accession>A0A917MDY0</accession>
<proteinExistence type="predicted"/>
<dbReference type="RefSeq" id="WP_188598746.1">
    <property type="nucleotide sequence ID" value="NZ_BMJW01000002.1"/>
</dbReference>
<dbReference type="InterPro" id="IPR036249">
    <property type="entry name" value="Thioredoxin-like_sf"/>
</dbReference>
<dbReference type="SUPFAM" id="SSF52833">
    <property type="entry name" value="Thioredoxin-like"/>
    <property type="match status" value="1"/>
</dbReference>
<dbReference type="Proteomes" id="UP000633278">
    <property type="component" value="Unassembled WGS sequence"/>
</dbReference>
<dbReference type="Pfam" id="PF11009">
    <property type="entry name" value="BrxC"/>
    <property type="match status" value="1"/>
</dbReference>
<name>A0A917MDY0_9FLAO</name>
<reference evidence="1" key="1">
    <citation type="journal article" date="2014" name="Int. J. Syst. Evol. Microbiol.">
        <title>Complete genome sequence of Corynebacterium casei LMG S-19264T (=DSM 44701T), isolated from a smear-ripened cheese.</title>
        <authorList>
            <consortium name="US DOE Joint Genome Institute (JGI-PGF)"/>
            <person name="Walter F."/>
            <person name="Albersmeier A."/>
            <person name="Kalinowski J."/>
            <person name="Ruckert C."/>
        </authorList>
    </citation>
    <scope>NUCLEOTIDE SEQUENCE</scope>
    <source>
        <strain evidence="1">CGMCC 1.15763</strain>
    </source>
</reference>
<reference evidence="1" key="2">
    <citation type="submission" date="2020-09" db="EMBL/GenBank/DDBJ databases">
        <authorList>
            <person name="Sun Q."/>
            <person name="Zhou Y."/>
        </authorList>
    </citation>
    <scope>NUCLEOTIDE SEQUENCE</scope>
    <source>
        <strain evidence="1">CGMCC 1.15763</strain>
    </source>
</reference>
<gene>
    <name evidence="1" type="primary">ytxJ</name>
    <name evidence="1" type="ORF">GCM10011416_15430</name>
</gene>